<dbReference type="Proteomes" id="UP000789342">
    <property type="component" value="Unassembled WGS sequence"/>
</dbReference>
<dbReference type="EMBL" id="CAJVPV010033159">
    <property type="protein sequence ID" value="CAG8746380.1"/>
    <property type="molecule type" value="Genomic_DNA"/>
</dbReference>
<reference evidence="1" key="1">
    <citation type="submission" date="2021-06" db="EMBL/GenBank/DDBJ databases">
        <authorList>
            <person name="Kallberg Y."/>
            <person name="Tangrot J."/>
            <person name="Rosling A."/>
        </authorList>
    </citation>
    <scope>NUCLEOTIDE SEQUENCE</scope>
    <source>
        <strain evidence="1">CL551</strain>
    </source>
</reference>
<dbReference type="AlphaFoldDB" id="A0A9N9IS09"/>
<protein>
    <submittedName>
        <fullName evidence="1">11001_t:CDS:1</fullName>
    </submittedName>
</protein>
<accession>A0A9N9IS09</accession>
<sequence length="62" mass="7020">MSNDLKLPFVSLDHLNHEIKKEGKRNEGLIFPIVHLANFAGVRNQSLDFTPNLPSLTRAHDI</sequence>
<evidence type="ECO:0000313" key="2">
    <source>
        <dbReference type="Proteomes" id="UP000789342"/>
    </source>
</evidence>
<name>A0A9N9IS09_9GLOM</name>
<comment type="caution">
    <text evidence="1">The sequence shown here is derived from an EMBL/GenBank/DDBJ whole genome shotgun (WGS) entry which is preliminary data.</text>
</comment>
<keyword evidence="2" id="KW-1185">Reference proteome</keyword>
<organism evidence="1 2">
    <name type="scientific">Acaulospora morrowiae</name>
    <dbReference type="NCBI Taxonomy" id="94023"/>
    <lineage>
        <taxon>Eukaryota</taxon>
        <taxon>Fungi</taxon>
        <taxon>Fungi incertae sedis</taxon>
        <taxon>Mucoromycota</taxon>
        <taxon>Glomeromycotina</taxon>
        <taxon>Glomeromycetes</taxon>
        <taxon>Diversisporales</taxon>
        <taxon>Acaulosporaceae</taxon>
        <taxon>Acaulospora</taxon>
    </lineage>
</organism>
<feature type="non-terminal residue" evidence="1">
    <location>
        <position position="62"/>
    </location>
</feature>
<gene>
    <name evidence="1" type="ORF">AMORRO_LOCUS15066</name>
</gene>
<evidence type="ECO:0000313" key="1">
    <source>
        <dbReference type="EMBL" id="CAG8746380.1"/>
    </source>
</evidence>
<proteinExistence type="predicted"/>